<evidence type="ECO:0000256" key="1">
    <source>
        <dbReference type="SAM" id="MobiDB-lite"/>
    </source>
</evidence>
<dbReference type="AlphaFoldDB" id="A0AAN6RK34"/>
<dbReference type="Pfam" id="PF14234">
    <property type="entry name" value="DUF4336"/>
    <property type="match status" value="1"/>
</dbReference>
<organism evidence="3 4">
    <name type="scientific">Pseudopithomyces chartarum</name>
    <dbReference type="NCBI Taxonomy" id="1892770"/>
    <lineage>
        <taxon>Eukaryota</taxon>
        <taxon>Fungi</taxon>
        <taxon>Dikarya</taxon>
        <taxon>Ascomycota</taxon>
        <taxon>Pezizomycotina</taxon>
        <taxon>Dothideomycetes</taxon>
        <taxon>Pleosporomycetidae</taxon>
        <taxon>Pleosporales</taxon>
        <taxon>Massarineae</taxon>
        <taxon>Didymosphaeriaceae</taxon>
        <taxon>Pseudopithomyces</taxon>
    </lineage>
</organism>
<dbReference type="InterPro" id="IPR036866">
    <property type="entry name" value="RibonucZ/Hydroxyglut_hydro"/>
</dbReference>
<keyword evidence="4" id="KW-1185">Reference proteome</keyword>
<dbReference type="SUPFAM" id="SSF56281">
    <property type="entry name" value="Metallo-hydrolase/oxidoreductase"/>
    <property type="match status" value="1"/>
</dbReference>
<reference evidence="3 4" key="1">
    <citation type="submission" date="2021-02" db="EMBL/GenBank/DDBJ databases">
        <title>Genome assembly of Pseudopithomyces chartarum.</title>
        <authorList>
            <person name="Jauregui R."/>
            <person name="Singh J."/>
            <person name="Voisey C."/>
        </authorList>
    </citation>
    <scope>NUCLEOTIDE SEQUENCE [LARGE SCALE GENOMIC DNA]</scope>
    <source>
        <strain evidence="3 4">AGR01</strain>
    </source>
</reference>
<feature type="compositionally biased region" description="Pro residues" evidence="1">
    <location>
        <begin position="219"/>
        <end position="229"/>
    </location>
</feature>
<evidence type="ECO:0000313" key="4">
    <source>
        <dbReference type="Proteomes" id="UP001280581"/>
    </source>
</evidence>
<feature type="region of interest" description="Disordered" evidence="1">
    <location>
        <begin position="193"/>
        <end position="232"/>
    </location>
</feature>
<dbReference type="Pfam" id="PF00646">
    <property type="entry name" value="F-box"/>
    <property type="match status" value="1"/>
</dbReference>
<feature type="domain" description="F-box" evidence="2">
    <location>
        <begin position="228"/>
        <end position="277"/>
    </location>
</feature>
<dbReference type="PANTHER" id="PTHR33835:SF1">
    <property type="entry name" value="METALLO-BETA-LACTAMASE DOMAIN-CONTAINING PROTEIN"/>
    <property type="match status" value="1"/>
</dbReference>
<comment type="caution">
    <text evidence="3">The sequence shown here is derived from an EMBL/GenBank/DDBJ whole genome shotgun (WGS) entry which is preliminary data.</text>
</comment>
<accession>A0AAN6RK34</accession>
<protein>
    <recommendedName>
        <fullName evidence="2">F-box domain-containing protein</fullName>
    </recommendedName>
</protein>
<dbReference type="EMBL" id="WVTA01000004">
    <property type="protein sequence ID" value="KAK3213966.1"/>
    <property type="molecule type" value="Genomic_DNA"/>
</dbReference>
<dbReference type="Proteomes" id="UP001280581">
    <property type="component" value="Unassembled WGS sequence"/>
</dbReference>
<dbReference type="InterPro" id="IPR025638">
    <property type="entry name" value="DUF4336"/>
</dbReference>
<sequence>MTSKLVPSNPAEVMVIRDVIPRTITTLSVPFSRFGRIKIGGRGTIVRLQNGSLAVFSPVALTDEVKQKVSELGEVKYITALDIEHHIFLGPWHAAFPNAAVLGPEGLPEKRKSQQNEDVPFAHVFSKSNPLTAIDADFDREFDYEFVHAHTNKEIVFHHKPTRTLIQADLMFNYPSTEQYTKASAKMDNITEPTEKIDHPDTISLPVSNLLPEKKTPNPHTPTDPPTPQTTPHLPNELLLVIISHSDPLDSYFRLRLASPRLKHLVDHHFHLTYAPLMTSSTLSLRTTFIHYSQPCVWGTCAICLTGHGNELAPFAFHRLEGETMVLRQARVERWNHRHWGYTEGDLRTLEGVLRRGRAAGFLQRFGFPWRRDASHVRSIWHFPHRHMSLFPFFPAEYRVLGFRLDPERREVSVNWMVLAALAFNTGNEGG</sequence>
<proteinExistence type="predicted"/>
<dbReference type="PROSITE" id="PS50181">
    <property type="entry name" value="FBOX"/>
    <property type="match status" value="1"/>
</dbReference>
<dbReference type="InterPro" id="IPR001810">
    <property type="entry name" value="F-box_dom"/>
</dbReference>
<name>A0AAN6RK34_9PLEO</name>
<gene>
    <name evidence="3" type="ORF">GRF29_28g1657957</name>
</gene>
<dbReference type="PANTHER" id="PTHR33835">
    <property type="entry name" value="YALI0C07656P"/>
    <property type="match status" value="1"/>
</dbReference>
<evidence type="ECO:0000259" key="2">
    <source>
        <dbReference type="PROSITE" id="PS50181"/>
    </source>
</evidence>
<evidence type="ECO:0000313" key="3">
    <source>
        <dbReference type="EMBL" id="KAK3213966.1"/>
    </source>
</evidence>